<dbReference type="Proteomes" id="UP000622653">
    <property type="component" value="Unassembled WGS sequence"/>
</dbReference>
<gene>
    <name evidence="3" type="ORF">IRY55_00020</name>
</gene>
<dbReference type="RefSeq" id="WP_194561220.1">
    <property type="nucleotide sequence ID" value="NZ_JADKPV010000001.1"/>
</dbReference>
<accession>A0A8J7KKA4</accession>
<feature type="chain" id="PRO_5038963360" evidence="1">
    <location>
        <begin position="20"/>
        <end position="234"/>
    </location>
</feature>
<dbReference type="EMBL" id="JADKPV010000001">
    <property type="protein sequence ID" value="MBF4499729.1"/>
    <property type="molecule type" value="Genomic_DNA"/>
</dbReference>
<evidence type="ECO:0000259" key="2">
    <source>
        <dbReference type="Pfam" id="PF13115"/>
    </source>
</evidence>
<evidence type="ECO:0000256" key="1">
    <source>
        <dbReference type="SAM" id="SignalP"/>
    </source>
</evidence>
<sequence length="234" mass="26495">MRKLSWLFALLAIVLVACSNDSKEEVEEDFIPDIIEVDLQTPERVEAGETITLHTVVTQGDETVDDADEVIYEIWEETNKLESEMMEAVPEGDGVYTLDYTFGEDSIMNVQIHVTARGMHNMPVKQVIVGEGKEYEEVEETAYAAYVQTDDVESGKEETLIVHITEKGIPKNELPATFILHIDNEELVELEVTNEERGEYRANYTFQQAGFAKLEVVVPVEDATFRAMQTINVR</sequence>
<protein>
    <submittedName>
        <fullName evidence="3">FixH family protein</fullName>
    </submittedName>
</protein>
<feature type="signal peptide" evidence="1">
    <location>
        <begin position="1"/>
        <end position="19"/>
    </location>
</feature>
<evidence type="ECO:0000313" key="3">
    <source>
        <dbReference type="EMBL" id="MBF4499729.1"/>
    </source>
</evidence>
<reference evidence="3" key="1">
    <citation type="submission" date="2020-11" db="EMBL/GenBank/DDBJ databases">
        <title>Multidrug resistant novel bacterium Savagea serpentis sp. nov., isolated from the scats of a vine snake (Ahaetulla nasuta).</title>
        <authorList>
            <person name="Venkata Ramana V."/>
            <person name="Vikas Patil S."/>
            <person name="Yogita Lugani V."/>
        </authorList>
    </citation>
    <scope>NUCLEOTIDE SEQUENCE</scope>
    <source>
        <strain evidence="3">SN6</strain>
    </source>
</reference>
<comment type="caution">
    <text evidence="3">The sequence shown here is derived from an EMBL/GenBank/DDBJ whole genome shotgun (WGS) entry which is preliminary data.</text>
</comment>
<organism evidence="3 4">
    <name type="scientific">Savagea serpentis</name>
    <dbReference type="NCBI Taxonomy" id="2785297"/>
    <lineage>
        <taxon>Bacteria</taxon>
        <taxon>Bacillati</taxon>
        <taxon>Bacillota</taxon>
        <taxon>Bacilli</taxon>
        <taxon>Bacillales</taxon>
        <taxon>Caryophanaceae</taxon>
        <taxon>Savagea</taxon>
    </lineage>
</organism>
<dbReference type="Pfam" id="PF13115">
    <property type="entry name" value="YtkA"/>
    <property type="match status" value="1"/>
</dbReference>
<dbReference type="PROSITE" id="PS51257">
    <property type="entry name" value="PROKAR_LIPOPROTEIN"/>
    <property type="match status" value="1"/>
</dbReference>
<keyword evidence="1" id="KW-0732">Signal</keyword>
<dbReference type="InterPro" id="IPR032693">
    <property type="entry name" value="YtkA-like_dom"/>
</dbReference>
<name>A0A8J7KKA4_9BACL</name>
<dbReference type="AlphaFoldDB" id="A0A8J7KKA4"/>
<evidence type="ECO:0000313" key="4">
    <source>
        <dbReference type="Proteomes" id="UP000622653"/>
    </source>
</evidence>
<feature type="domain" description="YtkA-like" evidence="2">
    <location>
        <begin position="34"/>
        <end position="113"/>
    </location>
</feature>
<keyword evidence="4" id="KW-1185">Reference proteome</keyword>
<proteinExistence type="predicted"/>